<sequence length="333" mass="36809">MFPGGTPFGFYNAPVSKALLVITGAASTLNVLFPLLNIQTLIRSGTLNYLQDSKILSGILRSLCYSNGKNLFFGSLLLYNFRIFEHRYGPKRFADHILASTVIGAGLQYAVIMLTQRLKIEDVPTGPFWVIFSLYVPFFLSIPSVNSSSFFGLVPSTGKVFTYVFGLQMLLTSKGAALSGLCGIIAGVVCHFNIFYVKRWLTVPRAISSVCSRIFGNLFHSPAPDNAERLQGATLEIQRQIRMDELDQQMWNVQQMNVTRRWPVIGSPFSGTAGAAPTNTNRSAEPIQQPTIEVSEEQIQQLIEMGFTRYDVLQALTASNNNIATAMNILLSE</sequence>
<dbReference type="InterPro" id="IPR015940">
    <property type="entry name" value="UBA"/>
</dbReference>
<proteinExistence type="predicted"/>
<evidence type="ECO:0000313" key="6">
    <source>
        <dbReference type="Proteomes" id="UP001152795"/>
    </source>
</evidence>
<dbReference type="InterPro" id="IPR035952">
    <property type="entry name" value="Rhomboid-like_sf"/>
</dbReference>
<gene>
    <name evidence="5" type="ORF">PACLA_8A018400</name>
</gene>
<dbReference type="InterPro" id="IPR041928">
    <property type="entry name" value="UBA_UBAC2"/>
</dbReference>
<dbReference type="SUPFAM" id="SSF46934">
    <property type="entry name" value="UBA-like"/>
    <property type="match status" value="1"/>
</dbReference>
<dbReference type="GO" id="GO:0016020">
    <property type="term" value="C:membrane"/>
    <property type="evidence" value="ECO:0007669"/>
    <property type="project" value="UniProtKB-SubCell"/>
</dbReference>
<dbReference type="AlphaFoldDB" id="A0A6S7IPC6"/>
<keyword evidence="4" id="KW-0472">Membrane</keyword>
<dbReference type="OrthoDB" id="272778at2759"/>
<dbReference type="CDD" id="cd14305">
    <property type="entry name" value="UBA_UBAC2"/>
    <property type="match status" value="1"/>
</dbReference>
<accession>A0A6S7IPC6</accession>
<dbReference type="PROSITE" id="PS50030">
    <property type="entry name" value="UBA"/>
    <property type="match status" value="1"/>
</dbReference>
<dbReference type="Proteomes" id="UP001152795">
    <property type="component" value="Unassembled WGS sequence"/>
</dbReference>
<evidence type="ECO:0000256" key="3">
    <source>
        <dbReference type="ARBA" id="ARBA00022989"/>
    </source>
</evidence>
<dbReference type="SUPFAM" id="SSF144091">
    <property type="entry name" value="Rhomboid-like"/>
    <property type="match status" value="1"/>
</dbReference>
<evidence type="ECO:0000313" key="5">
    <source>
        <dbReference type="EMBL" id="CAB4007542.1"/>
    </source>
</evidence>
<evidence type="ECO:0000256" key="4">
    <source>
        <dbReference type="ARBA" id="ARBA00023136"/>
    </source>
</evidence>
<comment type="caution">
    <text evidence="5">The sequence shown here is derived from an EMBL/GenBank/DDBJ whole genome shotgun (WGS) entry which is preliminary data.</text>
</comment>
<comment type="subcellular location">
    <subcellularLocation>
        <location evidence="1">Membrane</location>
        <topology evidence="1">Multi-pass membrane protein</topology>
    </subcellularLocation>
</comment>
<protein>
    <submittedName>
        <fullName evidence="5">Ubiquitin-associated domain-containing 2</fullName>
    </submittedName>
</protein>
<organism evidence="5 6">
    <name type="scientific">Paramuricea clavata</name>
    <name type="common">Red gorgonian</name>
    <name type="synonym">Violescent sea-whip</name>
    <dbReference type="NCBI Taxonomy" id="317549"/>
    <lineage>
        <taxon>Eukaryota</taxon>
        <taxon>Metazoa</taxon>
        <taxon>Cnidaria</taxon>
        <taxon>Anthozoa</taxon>
        <taxon>Octocorallia</taxon>
        <taxon>Malacalcyonacea</taxon>
        <taxon>Plexauridae</taxon>
        <taxon>Paramuricea</taxon>
    </lineage>
</organism>
<dbReference type="Gene3D" id="1.10.8.10">
    <property type="entry name" value="DNA helicase RuvA subunit, C-terminal domain"/>
    <property type="match status" value="1"/>
</dbReference>
<evidence type="ECO:0000256" key="2">
    <source>
        <dbReference type="ARBA" id="ARBA00022692"/>
    </source>
</evidence>
<dbReference type="GO" id="GO:0004252">
    <property type="term" value="F:serine-type endopeptidase activity"/>
    <property type="evidence" value="ECO:0007669"/>
    <property type="project" value="TreeGrafter"/>
</dbReference>
<name>A0A6S7IPC6_PARCT</name>
<dbReference type="PANTHER" id="PTHR43066:SF21">
    <property type="entry name" value="UBIQUITIN-ASSOCIATED DOMAIN-CONTAINING PROTEIN 2"/>
    <property type="match status" value="1"/>
</dbReference>
<dbReference type="PANTHER" id="PTHR43066">
    <property type="entry name" value="RHOMBOID-RELATED PROTEIN"/>
    <property type="match status" value="1"/>
</dbReference>
<keyword evidence="2" id="KW-0812">Transmembrane</keyword>
<dbReference type="EMBL" id="CACRXK020005829">
    <property type="protein sequence ID" value="CAB4007542.1"/>
    <property type="molecule type" value="Genomic_DNA"/>
</dbReference>
<keyword evidence="3" id="KW-1133">Transmembrane helix</keyword>
<reference evidence="5" key="1">
    <citation type="submission" date="2020-04" db="EMBL/GenBank/DDBJ databases">
        <authorList>
            <person name="Alioto T."/>
            <person name="Alioto T."/>
            <person name="Gomez Garrido J."/>
        </authorList>
    </citation>
    <scope>NUCLEOTIDE SEQUENCE</scope>
    <source>
        <strain evidence="5">A484AB</strain>
    </source>
</reference>
<keyword evidence="6" id="KW-1185">Reference proteome</keyword>
<dbReference type="Pfam" id="PF00627">
    <property type="entry name" value="UBA"/>
    <property type="match status" value="1"/>
</dbReference>
<evidence type="ECO:0000256" key="1">
    <source>
        <dbReference type="ARBA" id="ARBA00004141"/>
    </source>
</evidence>
<dbReference type="SMART" id="SM00165">
    <property type="entry name" value="UBA"/>
    <property type="match status" value="1"/>
</dbReference>
<dbReference type="InterPro" id="IPR009060">
    <property type="entry name" value="UBA-like_sf"/>
</dbReference>